<evidence type="ECO:0000313" key="2">
    <source>
        <dbReference type="Ensembl" id="ENSAZOP00000016023.1"/>
    </source>
</evidence>
<feature type="chain" id="PRO_5034717032" description="Secreted protein" evidence="1">
    <location>
        <begin position="18"/>
        <end position="66"/>
    </location>
</feature>
<dbReference type="AlphaFoldDB" id="A0A8B9UXN3"/>
<evidence type="ECO:0000313" key="3">
    <source>
        <dbReference type="Proteomes" id="UP000694549"/>
    </source>
</evidence>
<reference evidence="2" key="1">
    <citation type="submission" date="2025-08" db="UniProtKB">
        <authorList>
            <consortium name="Ensembl"/>
        </authorList>
    </citation>
    <scope>IDENTIFICATION</scope>
</reference>
<dbReference type="Proteomes" id="UP000694549">
    <property type="component" value="Unplaced"/>
</dbReference>
<keyword evidence="3" id="KW-1185">Reference proteome</keyword>
<evidence type="ECO:0000256" key="1">
    <source>
        <dbReference type="SAM" id="SignalP"/>
    </source>
</evidence>
<sequence length="66" mass="6924">MLLASIWGWGSLAPSLSEQCVASLSGTGHSGRFCTQPFPCVGVLPLPPGGDAEQAPQPRAHCHRRV</sequence>
<keyword evidence="1" id="KW-0732">Signal</keyword>
<proteinExistence type="predicted"/>
<evidence type="ECO:0008006" key="4">
    <source>
        <dbReference type="Google" id="ProtNLM"/>
    </source>
</evidence>
<protein>
    <recommendedName>
        <fullName evidence="4">Secreted protein</fullName>
    </recommendedName>
</protein>
<organism evidence="2 3">
    <name type="scientific">Anas zonorhyncha</name>
    <name type="common">Eastern spot-billed duck</name>
    <dbReference type="NCBI Taxonomy" id="75864"/>
    <lineage>
        <taxon>Eukaryota</taxon>
        <taxon>Metazoa</taxon>
        <taxon>Chordata</taxon>
        <taxon>Craniata</taxon>
        <taxon>Vertebrata</taxon>
        <taxon>Euteleostomi</taxon>
        <taxon>Archelosauria</taxon>
        <taxon>Archosauria</taxon>
        <taxon>Dinosauria</taxon>
        <taxon>Saurischia</taxon>
        <taxon>Theropoda</taxon>
        <taxon>Coelurosauria</taxon>
        <taxon>Aves</taxon>
        <taxon>Neognathae</taxon>
        <taxon>Galloanserae</taxon>
        <taxon>Anseriformes</taxon>
        <taxon>Anatidae</taxon>
        <taxon>Anatinae</taxon>
        <taxon>Anas</taxon>
    </lineage>
</organism>
<reference evidence="2" key="2">
    <citation type="submission" date="2025-09" db="UniProtKB">
        <authorList>
            <consortium name="Ensembl"/>
        </authorList>
    </citation>
    <scope>IDENTIFICATION</scope>
</reference>
<feature type="signal peptide" evidence="1">
    <location>
        <begin position="1"/>
        <end position="17"/>
    </location>
</feature>
<accession>A0A8B9UXN3</accession>
<dbReference type="Ensembl" id="ENSAZOT00000017232.1">
    <property type="protein sequence ID" value="ENSAZOP00000016023.1"/>
    <property type="gene ID" value="ENSAZOG00000010454.1"/>
</dbReference>
<name>A0A8B9UXN3_9AVES</name>